<dbReference type="STRING" id="1384459.GL4_0197"/>
<keyword evidence="5 6" id="KW-0413">Isomerase</keyword>
<dbReference type="RefSeq" id="WP_045363560.1">
    <property type="nucleotide sequence ID" value="NZ_AP014648.1"/>
</dbReference>
<dbReference type="PROSITE" id="PS00175">
    <property type="entry name" value="PG_MUTASE"/>
    <property type="match status" value="1"/>
</dbReference>
<dbReference type="InterPro" id="IPR005952">
    <property type="entry name" value="Phosphogly_mut1"/>
</dbReference>
<dbReference type="Proteomes" id="UP000031643">
    <property type="component" value="Chromosome"/>
</dbReference>
<dbReference type="EC" id="5.4.2.11" evidence="6 10"/>
<dbReference type="GO" id="GO:0006096">
    <property type="term" value="P:glycolytic process"/>
    <property type="evidence" value="ECO:0007669"/>
    <property type="project" value="UniProtKB-UniRule"/>
</dbReference>
<protein>
    <recommendedName>
        <fullName evidence="6 10">2,3-bisphosphoglycerate-dependent phosphoglycerate mutase</fullName>
        <shortName evidence="6">BPG-dependent PGAM</shortName>
        <shortName evidence="6">PGAM</shortName>
        <shortName evidence="6">Phosphoglyceromutase</shortName>
        <shortName evidence="6">dPGM</shortName>
        <ecNumber evidence="6 10">5.4.2.11</ecNumber>
    </recommendedName>
</protein>
<dbReference type="SUPFAM" id="SSF53254">
    <property type="entry name" value="Phosphoglycerate mutase-like"/>
    <property type="match status" value="1"/>
</dbReference>
<dbReference type="PIRSF" id="PIRSF000709">
    <property type="entry name" value="6PFK_2-Ptase"/>
    <property type="match status" value="1"/>
</dbReference>
<dbReference type="NCBIfam" id="NF010713">
    <property type="entry name" value="PRK14115.1"/>
    <property type="match status" value="1"/>
</dbReference>
<dbReference type="HOGENOM" id="CLU_033323_1_1_5"/>
<comment type="pathway">
    <text evidence="6 10">Carbohydrate degradation; glycolysis; pyruvate from D-glyceraldehyde 3-phosphate: step 3/5.</text>
</comment>
<accession>A0A0A8JZ98</accession>
<evidence type="ECO:0000256" key="6">
    <source>
        <dbReference type="HAMAP-Rule" id="MF_01039"/>
    </source>
</evidence>
<evidence type="ECO:0000256" key="1">
    <source>
        <dbReference type="ARBA" id="ARBA00000380"/>
    </source>
</evidence>
<feature type="binding site" evidence="6 8">
    <location>
        <position position="60"/>
    </location>
    <ligand>
        <name>substrate</name>
    </ligand>
</feature>
<dbReference type="PANTHER" id="PTHR11931">
    <property type="entry name" value="PHOSPHOGLYCERATE MUTASE"/>
    <property type="match status" value="1"/>
</dbReference>
<dbReference type="AlphaFoldDB" id="A0A0A8JZ98"/>
<dbReference type="GO" id="GO:0006094">
    <property type="term" value="P:gluconeogenesis"/>
    <property type="evidence" value="ECO:0007669"/>
    <property type="project" value="UniProtKB-UniRule"/>
</dbReference>
<evidence type="ECO:0000256" key="3">
    <source>
        <dbReference type="ARBA" id="ARBA00022432"/>
    </source>
</evidence>
<feature type="binding site" evidence="6 8">
    <location>
        <begin position="87"/>
        <end position="90"/>
    </location>
    <ligand>
        <name>substrate</name>
    </ligand>
</feature>
<evidence type="ECO:0000256" key="4">
    <source>
        <dbReference type="ARBA" id="ARBA00023152"/>
    </source>
</evidence>
<dbReference type="FunFam" id="3.40.50.1240:FF:000003">
    <property type="entry name" value="2,3-bisphosphoglycerate-dependent phosphoglycerate mutase"/>
    <property type="match status" value="1"/>
</dbReference>
<feature type="binding site" evidence="6 8">
    <location>
        <begin position="8"/>
        <end position="15"/>
    </location>
    <ligand>
        <name>substrate</name>
    </ligand>
</feature>
<dbReference type="OrthoDB" id="9781415at2"/>
<feature type="binding site" evidence="6 8">
    <location>
        <begin position="21"/>
        <end position="22"/>
    </location>
    <ligand>
        <name>substrate</name>
    </ligand>
</feature>
<evidence type="ECO:0000256" key="5">
    <source>
        <dbReference type="ARBA" id="ARBA00023235"/>
    </source>
</evidence>
<comment type="function">
    <text evidence="6 10">Catalyzes the interconversion of 2-phosphoglycerate and 3-phosphoglycerate.</text>
</comment>
<dbReference type="HAMAP" id="MF_01039">
    <property type="entry name" value="PGAM_GpmA"/>
    <property type="match status" value="1"/>
</dbReference>
<evidence type="ECO:0000256" key="10">
    <source>
        <dbReference type="RuleBase" id="RU004512"/>
    </source>
</evidence>
<dbReference type="GO" id="GO:0004619">
    <property type="term" value="F:phosphoglycerate mutase activity"/>
    <property type="evidence" value="ECO:0007669"/>
    <property type="project" value="UniProtKB-UniRule"/>
</dbReference>
<feature type="active site" description="Proton donor/acceptor" evidence="6 7">
    <location>
        <position position="87"/>
    </location>
</feature>
<evidence type="ECO:0000256" key="2">
    <source>
        <dbReference type="ARBA" id="ARBA00006717"/>
    </source>
</evidence>
<dbReference type="EMBL" id="AP014648">
    <property type="protein sequence ID" value="BAQ15667.1"/>
    <property type="molecule type" value="Genomic_DNA"/>
</dbReference>
<dbReference type="Pfam" id="PF00300">
    <property type="entry name" value="His_Phos_1"/>
    <property type="match status" value="1"/>
</dbReference>
<evidence type="ECO:0000256" key="7">
    <source>
        <dbReference type="PIRSR" id="PIRSR613078-1"/>
    </source>
</evidence>
<organism evidence="11 12">
    <name type="scientific">Methyloceanibacter caenitepidi</name>
    <dbReference type="NCBI Taxonomy" id="1384459"/>
    <lineage>
        <taxon>Bacteria</taxon>
        <taxon>Pseudomonadati</taxon>
        <taxon>Pseudomonadota</taxon>
        <taxon>Alphaproteobacteria</taxon>
        <taxon>Hyphomicrobiales</taxon>
        <taxon>Hyphomicrobiaceae</taxon>
        <taxon>Methyloceanibacter</taxon>
    </lineage>
</organism>
<gene>
    <name evidence="6" type="primary">gpmA</name>
    <name evidence="11" type="ORF">GL4_0197</name>
</gene>
<comment type="catalytic activity">
    <reaction evidence="1 6 10">
        <text>(2R)-2-phosphoglycerate = (2R)-3-phosphoglycerate</text>
        <dbReference type="Rhea" id="RHEA:15901"/>
        <dbReference type="ChEBI" id="CHEBI:58272"/>
        <dbReference type="ChEBI" id="CHEBI:58289"/>
        <dbReference type="EC" id="5.4.2.11"/>
    </reaction>
</comment>
<comment type="caution">
    <text evidence="6">Lacks conserved residue(s) required for the propagation of feature annotation.</text>
</comment>
<feature type="binding site" evidence="6 8">
    <location>
        <begin position="114"/>
        <end position="115"/>
    </location>
    <ligand>
        <name>substrate</name>
    </ligand>
</feature>
<reference evidence="11 12" key="1">
    <citation type="submission" date="2014-09" db="EMBL/GenBank/DDBJ databases">
        <title>Genome sequencing of Methyloceanibacter caenitepidi Gela4.</title>
        <authorList>
            <person name="Takeuchi M."/>
            <person name="Susumu S."/>
            <person name="Kamagata Y."/>
            <person name="Oshima K."/>
            <person name="Hattori M."/>
            <person name="Iwasaki W."/>
        </authorList>
    </citation>
    <scope>NUCLEOTIDE SEQUENCE [LARGE SCALE GENOMIC DNA]</scope>
    <source>
        <strain evidence="11 12">Gela4</strain>
    </source>
</reference>
<dbReference type="SMART" id="SM00855">
    <property type="entry name" value="PGAM"/>
    <property type="match status" value="1"/>
</dbReference>
<keyword evidence="12" id="KW-1185">Reference proteome</keyword>
<feature type="binding site" evidence="6 8">
    <location>
        <begin position="183"/>
        <end position="184"/>
    </location>
    <ligand>
        <name>substrate</name>
    </ligand>
</feature>
<dbReference type="InterPro" id="IPR013078">
    <property type="entry name" value="His_Pase_superF_clade-1"/>
</dbReference>
<keyword evidence="3 6" id="KW-0312">Gluconeogenesis</keyword>
<dbReference type="InterPro" id="IPR001345">
    <property type="entry name" value="PG/BPGM_mutase_AS"/>
</dbReference>
<dbReference type="CDD" id="cd07067">
    <property type="entry name" value="HP_PGM_like"/>
    <property type="match status" value="1"/>
</dbReference>
<feature type="active site" description="Tele-phosphohistidine intermediate" evidence="6 7">
    <location>
        <position position="9"/>
    </location>
</feature>
<evidence type="ECO:0000256" key="9">
    <source>
        <dbReference type="PIRSR" id="PIRSR613078-3"/>
    </source>
</evidence>
<proteinExistence type="inferred from homology"/>
<evidence type="ECO:0000313" key="11">
    <source>
        <dbReference type="EMBL" id="BAQ15667.1"/>
    </source>
</evidence>
<evidence type="ECO:0000313" key="12">
    <source>
        <dbReference type="Proteomes" id="UP000031643"/>
    </source>
</evidence>
<keyword evidence="4 6" id="KW-0324">Glycolysis</keyword>
<dbReference type="Gene3D" id="3.40.50.1240">
    <property type="entry name" value="Phosphoglycerate mutase-like"/>
    <property type="match status" value="1"/>
</dbReference>
<sequence>MPRLILLRHGQSVWNRDAIFTGWTDVDLCDNGIEEAQRAAELLKDHNIEFDQCFTSYLHRAIHTLWIVLEALDKTWLPVERNWRLNERHYGALQGRKRDVVKEEVGAEQLHIWRRSYAVQPPALTEDDPRYPGNQAKYKGVPRRHLPLTESLKDTVSRVLPFWQERVEPLLMQGRTPLISAHGNSLRGLIKYLDGISDEDIPSLEVPTGKPLVYDLDDGLQTVRSFYLEDGQEAHSLPKAKAARSTA</sequence>
<dbReference type="UniPathway" id="UPA00109">
    <property type="reaction ID" value="UER00186"/>
</dbReference>
<comment type="similarity">
    <text evidence="2 6">Belongs to the phosphoglycerate mutase family. BPG-dependent PGAM subfamily.</text>
</comment>
<name>A0A0A8JZ98_9HYPH</name>
<dbReference type="KEGG" id="mcg:GL4_0197"/>
<comment type="subunit">
    <text evidence="6">Homodimer.</text>
</comment>
<dbReference type="InterPro" id="IPR029033">
    <property type="entry name" value="His_PPase_superfam"/>
</dbReference>
<dbReference type="NCBIfam" id="TIGR01258">
    <property type="entry name" value="pgm_1"/>
    <property type="match status" value="1"/>
</dbReference>
<evidence type="ECO:0000256" key="8">
    <source>
        <dbReference type="PIRSR" id="PIRSR613078-2"/>
    </source>
</evidence>
<feature type="site" description="Transition state stabilizer" evidence="6 9">
    <location>
        <position position="182"/>
    </location>
</feature>